<dbReference type="Gene3D" id="3.30.430.20">
    <property type="entry name" value="Gnk2 domain, C-X8-C-X2-C motif"/>
    <property type="match status" value="1"/>
</dbReference>
<dbReference type="InterPro" id="IPR050581">
    <property type="entry name" value="CRR_secretory_protein"/>
</dbReference>
<keyword evidence="3" id="KW-0732">Signal</keyword>
<protein>
    <recommendedName>
        <fullName evidence="6">Gnk2-homologous domain-containing protein</fullName>
    </recommendedName>
</protein>
<sequence length="98" mass="11225">MSQMPRAPKLARRGLGKGKSDVSLFDRLYVLEQCTRDLSELACAQCASIVCNDKRGCRVLYGSCYVWYELYPFFFPLEAQESFEQHIMNNKSVSAFNP</sequence>
<gene>
    <name evidence="7" type="ORF">MIMGU_mgv1a018056mg</name>
</gene>
<dbReference type="CDD" id="cd23509">
    <property type="entry name" value="Gnk2-like"/>
    <property type="match status" value="1"/>
</dbReference>
<evidence type="ECO:0000256" key="3">
    <source>
        <dbReference type="ARBA" id="ARBA00022729"/>
    </source>
</evidence>
<name>A0A022RAK0_ERYGU</name>
<feature type="domain" description="Gnk2-homologous" evidence="6">
    <location>
        <begin position="25"/>
        <end position="70"/>
    </location>
</feature>
<evidence type="ECO:0000313" key="7">
    <source>
        <dbReference type="EMBL" id="EYU37281.1"/>
    </source>
</evidence>
<evidence type="ECO:0000256" key="5">
    <source>
        <dbReference type="ARBA" id="ARBA00038515"/>
    </source>
</evidence>
<evidence type="ECO:0000313" key="8">
    <source>
        <dbReference type="Proteomes" id="UP000030748"/>
    </source>
</evidence>
<dbReference type="EMBL" id="KI630555">
    <property type="protein sequence ID" value="EYU37281.1"/>
    <property type="molecule type" value="Genomic_DNA"/>
</dbReference>
<dbReference type="InterPro" id="IPR002902">
    <property type="entry name" value="GNK2"/>
</dbReference>
<accession>A0A022RAK0</accession>
<dbReference type="Pfam" id="PF01657">
    <property type="entry name" value="Stress-antifung"/>
    <property type="match status" value="1"/>
</dbReference>
<evidence type="ECO:0000259" key="6">
    <source>
        <dbReference type="Pfam" id="PF01657"/>
    </source>
</evidence>
<organism evidence="7 8">
    <name type="scientific">Erythranthe guttata</name>
    <name type="common">Yellow monkey flower</name>
    <name type="synonym">Mimulus guttatus</name>
    <dbReference type="NCBI Taxonomy" id="4155"/>
    <lineage>
        <taxon>Eukaryota</taxon>
        <taxon>Viridiplantae</taxon>
        <taxon>Streptophyta</taxon>
        <taxon>Embryophyta</taxon>
        <taxon>Tracheophyta</taxon>
        <taxon>Spermatophyta</taxon>
        <taxon>Magnoliopsida</taxon>
        <taxon>eudicotyledons</taxon>
        <taxon>Gunneridae</taxon>
        <taxon>Pentapetalae</taxon>
        <taxon>asterids</taxon>
        <taxon>lamiids</taxon>
        <taxon>Lamiales</taxon>
        <taxon>Phrymaceae</taxon>
        <taxon>Erythranthe</taxon>
    </lineage>
</organism>
<dbReference type="InterPro" id="IPR038408">
    <property type="entry name" value="GNK2_sf"/>
</dbReference>
<dbReference type="GO" id="GO:0005576">
    <property type="term" value="C:extracellular region"/>
    <property type="evidence" value="ECO:0007669"/>
    <property type="project" value="UniProtKB-SubCell"/>
</dbReference>
<reference evidence="7 8" key="1">
    <citation type="journal article" date="2013" name="Proc. Natl. Acad. Sci. U.S.A.">
        <title>Fine-scale variation in meiotic recombination in Mimulus inferred from population shotgun sequencing.</title>
        <authorList>
            <person name="Hellsten U."/>
            <person name="Wright K.M."/>
            <person name="Jenkins J."/>
            <person name="Shu S."/>
            <person name="Yuan Y."/>
            <person name="Wessler S.R."/>
            <person name="Schmutz J."/>
            <person name="Willis J.H."/>
            <person name="Rokhsar D.S."/>
        </authorList>
    </citation>
    <scope>NUCLEOTIDE SEQUENCE [LARGE SCALE GENOMIC DNA]</scope>
    <source>
        <strain evidence="8">cv. DUN x IM62</strain>
    </source>
</reference>
<dbReference type="AlphaFoldDB" id="A0A022RAK0"/>
<dbReference type="PANTHER" id="PTHR32411:SF71">
    <property type="entry name" value="GNK2-HOMOLOGOUS DOMAIN-CONTAINING PROTEIN"/>
    <property type="match status" value="1"/>
</dbReference>
<comment type="subcellular location">
    <subcellularLocation>
        <location evidence="1">Secreted</location>
    </subcellularLocation>
</comment>
<keyword evidence="8" id="KW-1185">Reference proteome</keyword>
<evidence type="ECO:0000256" key="2">
    <source>
        <dbReference type="ARBA" id="ARBA00022525"/>
    </source>
</evidence>
<dbReference type="PANTHER" id="PTHR32411">
    <property type="entry name" value="CYSTEINE-RICH REPEAT SECRETORY PROTEIN 38-RELATED"/>
    <property type="match status" value="1"/>
</dbReference>
<evidence type="ECO:0000256" key="1">
    <source>
        <dbReference type="ARBA" id="ARBA00004613"/>
    </source>
</evidence>
<evidence type="ECO:0000256" key="4">
    <source>
        <dbReference type="ARBA" id="ARBA00022737"/>
    </source>
</evidence>
<keyword evidence="2" id="KW-0964">Secreted</keyword>
<dbReference type="PhylomeDB" id="A0A022RAK0"/>
<comment type="similarity">
    <text evidence="5">Belongs to the cysteine-rich repeat secretory protein family.</text>
</comment>
<dbReference type="Proteomes" id="UP000030748">
    <property type="component" value="Unassembled WGS sequence"/>
</dbReference>
<keyword evidence="4" id="KW-0677">Repeat</keyword>
<proteinExistence type="inferred from homology"/>
<dbReference type="STRING" id="4155.A0A022RAK0"/>